<dbReference type="OMA" id="YDDEWVC"/>
<keyword evidence="2" id="KW-0812">Transmembrane</keyword>
<protein>
    <recommendedName>
        <fullName evidence="5">Regulator of phospholipase D SRF1</fullName>
    </recommendedName>
</protein>
<evidence type="ECO:0000313" key="4">
    <source>
        <dbReference type="Proteomes" id="UP000000709"/>
    </source>
</evidence>
<evidence type="ECO:0008006" key="5">
    <source>
        <dbReference type="Google" id="ProtNLM"/>
    </source>
</evidence>
<feature type="region of interest" description="Disordered" evidence="1">
    <location>
        <begin position="115"/>
        <end position="143"/>
    </location>
</feature>
<evidence type="ECO:0000256" key="1">
    <source>
        <dbReference type="SAM" id="MobiDB-lite"/>
    </source>
</evidence>
<dbReference type="InParanoid" id="G3AR95"/>
<proteinExistence type="predicted"/>
<feature type="compositionally biased region" description="Low complexity" evidence="1">
    <location>
        <begin position="29"/>
        <end position="49"/>
    </location>
</feature>
<dbReference type="Proteomes" id="UP000000709">
    <property type="component" value="Unassembled WGS sequence"/>
</dbReference>
<keyword evidence="2" id="KW-1133">Transmembrane helix</keyword>
<feature type="transmembrane region" description="Helical" evidence="2">
    <location>
        <begin position="371"/>
        <end position="393"/>
    </location>
</feature>
<dbReference type="GO" id="GO:0071944">
    <property type="term" value="C:cell periphery"/>
    <property type="evidence" value="ECO:0007669"/>
    <property type="project" value="TreeGrafter"/>
</dbReference>
<dbReference type="eggNOG" id="ENOG502QPXG">
    <property type="taxonomic scope" value="Eukaryota"/>
</dbReference>
<dbReference type="RefSeq" id="XP_007376048.1">
    <property type="nucleotide sequence ID" value="XM_007375986.1"/>
</dbReference>
<evidence type="ECO:0000313" key="3">
    <source>
        <dbReference type="EMBL" id="EGW31270.1"/>
    </source>
</evidence>
<keyword evidence="4" id="KW-1185">Reference proteome</keyword>
<accession>G3AR95</accession>
<keyword evidence="2" id="KW-0472">Membrane</keyword>
<feature type="transmembrane region" description="Helical" evidence="2">
    <location>
        <begin position="330"/>
        <end position="351"/>
    </location>
</feature>
<organism evidence="4">
    <name type="scientific">Spathaspora passalidarum (strain NRRL Y-27907 / 11-Y1)</name>
    <dbReference type="NCBI Taxonomy" id="619300"/>
    <lineage>
        <taxon>Eukaryota</taxon>
        <taxon>Fungi</taxon>
        <taxon>Dikarya</taxon>
        <taxon>Ascomycota</taxon>
        <taxon>Saccharomycotina</taxon>
        <taxon>Pichiomycetes</taxon>
        <taxon>Debaryomycetaceae</taxon>
        <taxon>Spathaspora</taxon>
    </lineage>
</organism>
<reference evidence="3 4" key="1">
    <citation type="journal article" date="2011" name="Proc. Natl. Acad. Sci. U.S.A.">
        <title>Comparative genomics of xylose-fermenting fungi for enhanced biofuel production.</title>
        <authorList>
            <person name="Wohlbach D.J."/>
            <person name="Kuo A."/>
            <person name="Sato T.K."/>
            <person name="Potts K.M."/>
            <person name="Salamov A.A."/>
            <person name="LaButti K.M."/>
            <person name="Sun H."/>
            <person name="Clum A."/>
            <person name="Pangilinan J.L."/>
            <person name="Lindquist E.A."/>
            <person name="Lucas S."/>
            <person name="Lapidus A."/>
            <person name="Jin M."/>
            <person name="Gunawan C."/>
            <person name="Balan V."/>
            <person name="Dale B.E."/>
            <person name="Jeffries T.W."/>
            <person name="Zinkel R."/>
            <person name="Barry K.W."/>
            <person name="Grigoriev I.V."/>
            <person name="Gasch A.P."/>
        </authorList>
    </citation>
    <scope>NUCLEOTIDE SEQUENCE [LARGE SCALE GENOMIC DNA]</scope>
    <source>
        <strain evidence="4">NRRL Y-27907 / 11-Y1</strain>
    </source>
</reference>
<dbReference type="GO" id="GO:0000324">
    <property type="term" value="C:fungal-type vacuole"/>
    <property type="evidence" value="ECO:0007669"/>
    <property type="project" value="TreeGrafter"/>
</dbReference>
<gene>
    <name evidence="3" type="ORF">SPAPADRAFT_61839</name>
</gene>
<dbReference type="OrthoDB" id="2589563at2759"/>
<dbReference type="HOGENOM" id="CLU_027163_1_0_1"/>
<feature type="region of interest" description="Disordered" evidence="1">
    <location>
        <begin position="1"/>
        <end position="68"/>
    </location>
</feature>
<feature type="non-terminal residue" evidence="3">
    <location>
        <position position="462"/>
    </location>
</feature>
<name>G3AR95_SPAPN</name>
<dbReference type="FunCoup" id="G3AR95">
    <property type="interactions" value="15"/>
</dbReference>
<dbReference type="AlphaFoldDB" id="G3AR95"/>
<dbReference type="InterPro" id="IPR037737">
    <property type="entry name" value="Srf1"/>
</dbReference>
<sequence>MSEVPNGLAPPGIKSNRESPLGSSANITQPSQPSEPSEPSQPQYHPQQQNRHDNRHQPNTSISGSLNTKITDVDTDAIRQALENVQINTYNHIPNRIPPYVMDTIARSHHRDLENTTAHNTSGGNSNPGSTNVSPTNIIHQRQPSLRRIQSERTLSTLYDEEQYLSFANDPYVRAMDGNWFKFIRSIRQQNAYTSDKIRYDDSFLKEYDLESPWGGAKRLKSAYVGDFMEKGEDTSEISKHWFSRLFRTRKQPDDDENNPRVRSTAGYWMGENRNQLFPIIRKFFLFNPLVPLLLRILTLMFLAISLGIAASIFKFAASEYQGVQFGQQASTVMAVVVETVGIVYVIGIAYDEYHGKPLGLRDPISKMRLIMLDLLFIIFSSANLSLTFNTLYDDEWVCVLSRTKVLPIENNGGLLTLTVDSVCRRQRALASFLMVVLVLWVITFTVSLLRVVDRVASPGRV</sequence>
<dbReference type="EMBL" id="GL996503">
    <property type="protein sequence ID" value="EGW31270.1"/>
    <property type="molecule type" value="Genomic_DNA"/>
</dbReference>
<evidence type="ECO:0000256" key="2">
    <source>
        <dbReference type="SAM" id="Phobius"/>
    </source>
</evidence>
<dbReference type="PANTHER" id="PTHR36819:SF1">
    <property type="entry name" value="REGULATOR OF PHOSPHOLIPASE D SRF1"/>
    <property type="match status" value="1"/>
</dbReference>
<feature type="transmembrane region" description="Helical" evidence="2">
    <location>
        <begin position="293"/>
        <end position="318"/>
    </location>
</feature>
<feature type="transmembrane region" description="Helical" evidence="2">
    <location>
        <begin position="429"/>
        <end position="453"/>
    </location>
</feature>
<dbReference type="GeneID" id="18874076"/>
<dbReference type="KEGG" id="spaa:SPAPADRAFT_61839"/>
<feature type="compositionally biased region" description="Polar residues" evidence="1">
    <location>
        <begin position="57"/>
        <end position="68"/>
    </location>
</feature>
<dbReference type="PANTHER" id="PTHR36819">
    <property type="entry name" value="REGULATOR OF PHOSPHOLIPASE D SRF1"/>
    <property type="match status" value="1"/>
</dbReference>